<evidence type="ECO:0000256" key="4">
    <source>
        <dbReference type="ARBA" id="ARBA00022722"/>
    </source>
</evidence>
<dbReference type="Gene3D" id="3.30.420.10">
    <property type="entry name" value="Ribonuclease H-like superfamily/Ribonuclease H"/>
    <property type="match status" value="1"/>
</dbReference>
<organism evidence="10 11">
    <name type="scientific">Tuber melanosporum (strain Mel28)</name>
    <name type="common">Perigord black truffle</name>
    <dbReference type="NCBI Taxonomy" id="656061"/>
    <lineage>
        <taxon>Eukaryota</taxon>
        <taxon>Fungi</taxon>
        <taxon>Dikarya</taxon>
        <taxon>Ascomycota</taxon>
        <taxon>Pezizomycotina</taxon>
        <taxon>Pezizomycetes</taxon>
        <taxon>Pezizales</taxon>
        <taxon>Tuberaceae</taxon>
        <taxon>Tuber</taxon>
    </lineage>
</organism>
<keyword evidence="6" id="KW-0255">Endonuclease</keyword>
<dbReference type="SUPFAM" id="SSF53098">
    <property type="entry name" value="Ribonuclease H-like"/>
    <property type="match status" value="1"/>
</dbReference>
<proteinExistence type="inferred from homology"/>
<sequence length="370" mass="40798">MKLLPKAIKGMSSLITPLTNCHFKTRRFLRRFHLPISPHRRSTRLNCPIGPLRRQSILSHSTITPIGISKTRQKIPLLTQIFSPRHAISPTFSRDRHETLDLPFPLGIFKPEDPNQSPEDLFQPLPSTLESPSSPLYHVNDFTKTLIYIDGTSINNGSPDAKAGCGVYRSPNELLNICRPLPVGTTNSRAELWAAVCALELIVREPIAADAVTSPTGVGGAAVDSWIIASDSSYVVIGATNWAWKWRAVGWKKNASKAGRKKKNASKAGRRRKDASKVGWKKNASKAGRKKENTSKVGGIGLSEGSMLGEGFVPNADLWNRLLRGIMDVQGGVLFWLIPRKWNRADGLAKRGAVRIFTIYLRLSIIVGTN</sequence>
<keyword evidence="5" id="KW-0479">Metal-binding</keyword>
<dbReference type="InterPro" id="IPR012337">
    <property type="entry name" value="RNaseH-like_sf"/>
</dbReference>
<evidence type="ECO:0000256" key="7">
    <source>
        <dbReference type="ARBA" id="ARBA00022801"/>
    </source>
</evidence>
<dbReference type="AlphaFoldDB" id="D5GPK3"/>
<evidence type="ECO:0000256" key="8">
    <source>
        <dbReference type="SAM" id="MobiDB-lite"/>
    </source>
</evidence>
<dbReference type="EC" id="3.1.26.4" evidence="3"/>
<dbReference type="PANTHER" id="PTHR10642">
    <property type="entry name" value="RIBONUCLEASE H1"/>
    <property type="match status" value="1"/>
</dbReference>
<dbReference type="GO" id="GO:0003676">
    <property type="term" value="F:nucleic acid binding"/>
    <property type="evidence" value="ECO:0007669"/>
    <property type="project" value="InterPro"/>
</dbReference>
<comment type="similarity">
    <text evidence="2">Belongs to the RNase H family.</text>
</comment>
<dbReference type="eggNOG" id="KOG3752">
    <property type="taxonomic scope" value="Eukaryota"/>
</dbReference>
<dbReference type="RefSeq" id="XP_002842255.1">
    <property type="nucleotide sequence ID" value="XM_002842209.1"/>
</dbReference>
<dbReference type="GO" id="GO:0046872">
    <property type="term" value="F:metal ion binding"/>
    <property type="evidence" value="ECO:0007669"/>
    <property type="project" value="UniProtKB-KW"/>
</dbReference>
<keyword evidence="11" id="KW-1185">Reference proteome</keyword>
<evidence type="ECO:0000256" key="1">
    <source>
        <dbReference type="ARBA" id="ARBA00000077"/>
    </source>
</evidence>
<dbReference type="InterPro" id="IPR002156">
    <property type="entry name" value="RNaseH_domain"/>
</dbReference>
<accession>D5GPK3</accession>
<feature type="region of interest" description="Disordered" evidence="8">
    <location>
        <begin position="254"/>
        <end position="296"/>
    </location>
</feature>
<keyword evidence="7" id="KW-0378">Hydrolase</keyword>
<comment type="catalytic activity">
    <reaction evidence="1">
        <text>Endonucleolytic cleavage to 5'-phosphomonoester.</text>
        <dbReference type="EC" id="3.1.26.4"/>
    </reaction>
</comment>
<keyword evidence="4" id="KW-0540">Nuclease</keyword>
<dbReference type="PANTHER" id="PTHR10642:SF26">
    <property type="entry name" value="RIBONUCLEASE H1"/>
    <property type="match status" value="1"/>
</dbReference>
<evidence type="ECO:0000256" key="3">
    <source>
        <dbReference type="ARBA" id="ARBA00012180"/>
    </source>
</evidence>
<dbReference type="Pfam" id="PF00075">
    <property type="entry name" value="RNase_H"/>
    <property type="match status" value="1"/>
</dbReference>
<dbReference type="GeneID" id="9186686"/>
<dbReference type="InterPro" id="IPR050092">
    <property type="entry name" value="RNase_H"/>
</dbReference>
<dbReference type="HOGENOM" id="CLU_748397_0_0_1"/>
<evidence type="ECO:0000313" key="10">
    <source>
        <dbReference type="EMBL" id="CAZ86446.1"/>
    </source>
</evidence>
<dbReference type="EMBL" id="FN430375">
    <property type="protein sequence ID" value="CAZ86446.1"/>
    <property type="molecule type" value="Genomic_DNA"/>
</dbReference>
<reference evidence="10 11" key="1">
    <citation type="journal article" date="2010" name="Nature">
        <title>Perigord black truffle genome uncovers evolutionary origins and mechanisms of symbiosis.</title>
        <authorList>
            <person name="Martin F."/>
            <person name="Kohler A."/>
            <person name="Murat C."/>
            <person name="Balestrini R."/>
            <person name="Coutinho P.M."/>
            <person name="Jaillon O."/>
            <person name="Montanini B."/>
            <person name="Morin E."/>
            <person name="Noel B."/>
            <person name="Percudani R."/>
            <person name="Porcel B."/>
            <person name="Rubini A."/>
            <person name="Amicucci A."/>
            <person name="Amselem J."/>
            <person name="Anthouard V."/>
            <person name="Arcioni S."/>
            <person name="Artiguenave F."/>
            <person name="Aury J.M."/>
            <person name="Ballario P."/>
            <person name="Bolchi A."/>
            <person name="Brenna A."/>
            <person name="Brun A."/>
            <person name="Buee M."/>
            <person name="Cantarel B."/>
            <person name="Chevalier G."/>
            <person name="Couloux A."/>
            <person name="Da Silva C."/>
            <person name="Denoeud F."/>
            <person name="Duplessis S."/>
            <person name="Ghignone S."/>
            <person name="Hilselberger B."/>
            <person name="Iotti M."/>
            <person name="Marcais B."/>
            <person name="Mello A."/>
            <person name="Miranda M."/>
            <person name="Pacioni G."/>
            <person name="Quesneville H."/>
            <person name="Riccioni C."/>
            <person name="Ruotolo R."/>
            <person name="Splivallo R."/>
            <person name="Stocchi V."/>
            <person name="Tisserant E."/>
            <person name="Viscomi A.R."/>
            <person name="Zambonelli A."/>
            <person name="Zampieri E."/>
            <person name="Henrissat B."/>
            <person name="Lebrun M.H."/>
            <person name="Paolocci F."/>
            <person name="Bonfante P."/>
            <person name="Ottonello S."/>
            <person name="Wincker P."/>
        </authorList>
    </citation>
    <scope>NUCLEOTIDE SEQUENCE [LARGE SCALE GENOMIC DNA]</scope>
    <source>
        <strain evidence="10 11">Mel28</strain>
    </source>
</reference>
<evidence type="ECO:0000256" key="2">
    <source>
        <dbReference type="ARBA" id="ARBA00005300"/>
    </source>
</evidence>
<dbReference type="KEGG" id="tml:GSTUM_00011883001"/>
<evidence type="ECO:0000256" key="5">
    <source>
        <dbReference type="ARBA" id="ARBA00022723"/>
    </source>
</evidence>
<dbReference type="Proteomes" id="UP000006911">
    <property type="component" value="Unassembled WGS sequence"/>
</dbReference>
<dbReference type="GO" id="GO:0043137">
    <property type="term" value="P:DNA replication, removal of RNA primer"/>
    <property type="evidence" value="ECO:0007669"/>
    <property type="project" value="TreeGrafter"/>
</dbReference>
<gene>
    <name evidence="10" type="ORF">GSTUM_00011883001</name>
</gene>
<feature type="compositionally biased region" description="Basic residues" evidence="8">
    <location>
        <begin position="254"/>
        <end position="289"/>
    </location>
</feature>
<evidence type="ECO:0000259" key="9">
    <source>
        <dbReference type="Pfam" id="PF00075"/>
    </source>
</evidence>
<name>D5GPK3_TUBMM</name>
<dbReference type="InParanoid" id="D5GPK3"/>
<dbReference type="STRING" id="656061.D5GPK3"/>
<feature type="domain" description="RNase H type-1" evidence="9">
    <location>
        <begin position="144"/>
        <end position="293"/>
    </location>
</feature>
<evidence type="ECO:0000313" key="11">
    <source>
        <dbReference type="Proteomes" id="UP000006911"/>
    </source>
</evidence>
<evidence type="ECO:0000256" key="6">
    <source>
        <dbReference type="ARBA" id="ARBA00022759"/>
    </source>
</evidence>
<dbReference type="InterPro" id="IPR036397">
    <property type="entry name" value="RNaseH_sf"/>
</dbReference>
<dbReference type="GO" id="GO:0004523">
    <property type="term" value="F:RNA-DNA hybrid ribonuclease activity"/>
    <property type="evidence" value="ECO:0007669"/>
    <property type="project" value="UniProtKB-EC"/>
</dbReference>
<protein>
    <recommendedName>
        <fullName evidence="3">ribonuclease H</fullName>
        <ecNumber evidence="3">3.1.26.4</ecNumber>
    </recommendedName>
</protein>